<feature type="non-terminal residue" evidence="1">
    <location>
        <position position="267"/>
    </location>
</feature>
<dbReference type="InterPro" id="IPR040442">
    <property type="entry name" value="Pyrv_kinase-like_dom_sf"/>
</dbReference>
<dbReference type="Gene3D" id="3.20.20.60">
    <property type="entry name" value="Phosphoenolpyruvate-binding domains"/>
    <property type="match status" value="1"/>
</dbReference>
<protein>
    <submittedName>
        <fullName evidence="1">Isocitrate lyase/phosphoenolpyruvate mutase family protein</fullName>
    </submittedName>
</protein>
<name>A0A937W3D5_UNCTE</name>
<dbReference type="Pfam" id="PF13714">
    <property type="entry name" value="PEP_mutase"/>
    <property type="match status" value="1"/>
</dbReference>
<dbReference type="AlphaFoldDB" id="A0A937W3D5"/>
<dbReference type="PANTHER" id="PTHR42905">
    <property type="entry name" value="PHOSPHOENOLPYRUVATE CARBOXYLASE"/>
    <property type="match status" value="1"/>
</dbReference>
<dbReference type="EMBL" id="VGLS01000825">
    <property type="protein sequence ID" value="MBM3226203.1"/>
    <property type="molecule type" value="Genomic_DNA"/>
</dbReference>
<keyword evidence="1" id="KW-0456">Lyase</keyword>
<organism evidence="1 2">
    <name type="scientific">Tectimicrobiota bacterium</name>
    <dbReference type="NCBI Taxonomy" id="2528274"/>
    <lineage>
        <taxon>Bacteria</taxon>
        <taxon>Pseudomonadati</taxon>
        <taxon>Nitrospinota/Tectimicrobiota group</taxon>
        <taxon>Candidatus Tectimicrobiota</taxon>
    </lineage>
</organism>
<evidence type="ECO:0000313" key="2">
    <source>
        <dbReference type="Proteomes" id="UP000712673"/>
    </source>
</evidence>
<dbReference type="Proteomes" id="UP000712673">
    <property type="component" value="Unassembled WGS sequence"/>
</dbReference>
<dbReference type="InterPro" id="IPR015813">
    <property type="entry name" value="Pyrv/PenolPyrv_kinase-like_dom"/>
</dbReference>
<sequence length="267" mass="27961">MLTQQNKATHFQALHQGPGVLVMANAWDAGSARILAGLGFAALATSSGASASVYGQRDGRITRAQALSHARLIVEATDLPVSADLEKGFGDTLAEVAETYRLAAAAGLVGATIEDATGDKQQPLYDIAEATDRVAAAVQATRALGFPFMLTARAEGFLRGRTDLDEAIKRLQAYEQAGADVLMAPGLPDLAAVQAVCAATPTPFNFMVGIPGKSFSVADLTAVGVRRISLATSLYRVAMQAMIAAAHEVREKGTFDYLDQALPTPEL</sequence>
<evidence type="ECO:0000313" key="1">
    <source>
        <dbReference type="EMBL" id="MBM3226203.1"/>
    </source>
</evidence>
<proteinExistence type="predicted"/>
<dbReference type="GO" id="GO:0016829">
    <property type="term" value="F:lyase activity"/>
    <property type="evidence" value="ECO:0007669"/>
    <property type="project" value="UniProtKB-KW"/>
</dbReference>
<comment type="caution">
    <text evidence="1">The sequence shown here is derived from an EMBL/GenBank/DDBJ whole genome shotgun (WGS) entry which is preliminary data.</text>
</comment>
<dbReference type="CDD" id="cd00377">
    <property type="entry name" value="ICL_PEPM"/>
    <property type="match status" value="1"/>
</dbReference>
<dbReference type="InterPro" id="IPR039556">
    <property type="entry name" value="ICL/PEPM"/>
</dbReference>
<accession>A0A937W3D5</accession>
<gene>
    <name evidence="1" type="ORF">FJZ47_20755</name>
</gene>
<dbReference type="PANTHER" id="PTHR42905:SF16">
    <property type="entry name" value="CARBOXYPHOSPHONOENOLPYRUVATE PHOSPHONOMUTASE-LIKE PROTEIN (AFU_ORTHOLOGUE AFUA_5G07230)"/>
    <property type="match status" value="1"/>
</dbReference>
<reference evidence="1" key="1">
    <citation type="submission" date="2019-03" db="EMBL/GenBank/DDBJ databases">
        <title>Lake Tanganyika Metagenome-Assembled Genomes (MAGs).</title>
        <authorList>
            <person name="Tran P."/>
        </authorList>
    </citation>
    <scope>NUCLEOTIDE SEQUENCE</scope>
    <source>
        <strain evidence="1">K_DeepCast_65m_m2_066</strain>
    </source>
</reference>
<dbReference type="SUPFAM" id="SSF51621">
    <property type="entry name" value="Phosphoenolpyruvate/pyruvate domain"/>
    <property type="match status" value="1"/>
</dbReference>
<dbReference type="Gene3D" id="6.10.250.2750">
    <property type="match status" value="1"/>
</dbReference>